<dbReference type="RefSeq" id="WP_283832667.1">
    <property type="nucleotide sequence ID" value="NZ_JASJEU010000022.1"/>
</dbReference>
<accession>A0ABT7DT31</accession>
<keyword evidence="2" id="KW-1185">Reference proteome</keyword>
<comment type="caution">
    <text evidence="1">The sequence shown here is derived from an EMBL/GenBank/DDBJ whole genome shotgun (WGS) entry which is preliminary data.</text>
</comment>
<organism evidence="1 2">
    <name type="scientific">Gordonibacter faecis</name>
    <dbReference type="NCBI Taxonomy" id="3047475"/>
    <lineage>
        <taxon>Bacteria</taxon>
        <taxon>Bacillati</taxon>
        <taxon>Actinomycetota</taxon>
        <taxon>Coriobacteriia</taxon>
        <taxon>Eggerthellales</taxon>
        <taxon>Eggerthellaceae</taxon>
        <taxon>Gordonibacter</taxon>
    </lineage>
</organism>
<sequence length="334" mass="35598">MADEEARAIREEVIRALAAQAEAGESGGEGAAEVGVGADVSLAASVPAVGAAQGDAAADDEQMLLAALFDAVRAESAAGRLVEPSSWEAAGLVPAGWTADDWEMNVYEYLEAHAVEPADAPAEPAQKPRTATKPVGIPRFMREEPSEEEVPESIVSDDVLVSENPRRDALESVPTETAAAAASSAAVEASAVGGNPAVADNPTFALPCADIVAMVGAHSYYLYSREHMTNAYARWAFLAKEDDRVATFVECVRQESRTYPRPFEAASLYNEPFCYTSEDVEALWQTVSESGAYPDLATTTASNGDVYYYSTDYLKPAYAASLAEWNSVERSLYL</sequence>
<gene>
    <name evidence="1" type="ORF">QNJ86_10950</name>
</gene>
<reference evidence="1 2" key="1">
    <citation type="submission" date="2023-05" db="EMBL/GenBank/DDBJ databases">
        <title>Gordonibacter KGMB12511T sp. nov., isolated from faeces of healthy Korean.</title>
        <authorList>
            <person name="Kim H.S."/>
            <person name="Kim J.-S."/>
            <person name="Suh M.K."/>
            <person name="Eom M.K."/>
            <person name="Do H.E."/>
            <person name="Lee J.-S."/>
        </authorList>
    </citation>
    <scope>NUCLEOTIDE SEQUENCE [LARGE SCALE GENOMIC DNA]</scope>
    <source>
        <strain evidence="1 2">KGMB12511</strain>
    </source>
</reference>
<dbReference type="Proteomes" id="UP001232750">
    <property type="component" value="Unassembled WGS sequence"/>
</dbReference>
<dbReference type="InterPro" id="IPR019793">
    <property type="entry name" value="Peroxidases_heam-ligand_BS"/>
</dbReference>
<proteinExistence type="predicted"/>
<evidence type="ECO:0000313" key="2">
    <source>
        <dbReference type="Proteomes" id="UP001232750"/>
    </source>
</evidence>
<name>A0ABT7DT31_9ACTN</name>
<dbReference type="PROSITE" id="PS00435">
    <property type="entry name" value="PEROXIDASE_1"/>
    <property type="match status" value="1"/>
</dbReference>
<dbReference type="EMBL" id="JASJEU010000022">
    <property type="protein sequence ID" value="MDJ1651320.1"/>
    <property type="molecule type" value="Genomic_DNA"/>
</dbReference>
<protein>
    <submittedName>
        <fullName evidence="1">Uncharacterized protein</fullName>
    </submittedName>
</protein>
<evidence type="ECO:0000313" key="1">
    <source>
        <dbReference type="EMBL" id="MDJ1651320.1"/>
    </source>
</evidence>